<dbReference type="Proteomes" id="UP001186974">
    <property type="component" value="Unassembled WGS sequence"/>
</dbReference>
<protein>
    <submittedName>
        <fullName evidence="1">Uncharacterized protein</fullName>
    </submittedName>
</protein>
<evidence type="ECO:0000313" key="2">
    <source>
        <dbReference type="Proteomes" id="UP001186974"/>
    </source>
</evidence>
<evidence type="ECO:0000313" key="1">
    <source>
        <dbReference type="EMBL" id="KAK3063122.1"/>
    </source>
</evidence>
<organism evidence="1 2">
    <name type="scientific">Coniosporium uncinatum</name>
    <dbReference type="NCBI Taxonomy" id="93489"/>
    <lineage>
        <taxon>Eukaryota</taxon>
        <taxon>Fungi</taxon>
        <taxon>Dikarya</taxon>
        <taxon>Ascomycota</taxon>
        <taxon>Pezizomycotina</taxon>
        <taxon>Dothideomycetes</taxon>
        <taxon>Dothideomycetes incertae sedis</taxon>
        <taxon>Coniosporium</taxon>
    </lineage>
</organism>
<keyword evidence="2" id="KW-1185">Reference proteome</keyword>
<reference evidence="1" key="1">
    <citation type="submission" date="2024-09" db="EMBL/GenBank/DDBJ databases">
        <title>Black Yeasts Isolated from many extreme environments.</title>
        <authorList>
            <person name="Coleine C."/>
            <person name="Stajich J.E."/>
            <person name="Selbmann L."/>
        </authorList>
    </citation>
    <scope>NUCLEOTIDE SEQUENCE</scope>
    <source>
        <strain evidence="1">CCFEE 5737</strain>
    </source>
</reference>
<accession>A0ACC3D819</accession>
<gene>
    <name evidence="1" type="ORF">LTS18_002691</name>
</gene>
<dbReference type="EMBL" id="JAWDJW010006983">
    <property type="protein sequence ID" value="KAK3063122.1"/>
    <property type="molecule type" value="Genomic_DNA"/>
</dbReference>
<proteinExistence type="predicted"/>
<comment type="caution">
    <text evidence="1">The sequence shown here is derived from an EMBL/GenBank/DDBJ whole genome shotgun (WGS) entry which is preliminary data.</text>
</comment>
<name>A0ACC3D819_9PEZI</name>
<sequence length="236" mass="26092">MVFECRGREGNLQDVHLVPVRVTGLDNPPKGPGTVDVETLKKVEDAVWKEQQRQRDAKWLVYDDRKPRDSLRETTAIILDAEVNDSVAQRTSTGHELHRDKATSRLKKAFTMSHHRISSVSPASGDEAASSASIISSLPESLRNRSASSRSATKALHDIRFKVKELVRASTKTSIEEQGRVRRGTLASIIPNAEVHASIWQVDGKEPPQSGINQVGALFNAQRQLEVDPDFASKTP</sequence>